<proteinExistence type="predicted"/>
<protein>
    <submittedName>
        <fullName evidence="1">Uncharacterized protein</fullName>
    </submittedName>
</protein>
<dbReference type="EMBL" id="QYUK01000011">
    <property type="protein sequence ID" value="RJF89039.1"/>
    <property type="molecule type" value="Genomic_DNA"/>
</dbReference>
<reference evidence="1 2" key="1">
    <citation type="submission" date="2018-09" db="EMBL/GenBank/DDBJ databases">
        <authorList>
            <person name="Zhu H."/>
        </authorList>
    </citation>
    <scope>NUCLEOTIDE SEQUENCE [LARGE SCALE GENOMIC DNA]</scope>
    <source>
        <strain evidence="1 2">K1W22B-8</strain>
    </source>
</reference>
<accession>A0A418WGM6</accession>
<dbReference type="Proteomes" id="UP000284605">
    <property type="component" value="Unassembled WGS sequence"/>
</dbReference>
<evidence type="ECO:0000313" key="1">
    <source>
        <dbReference type="EMBL" id="RJF89039.1"/>
    </source>
</evidence>
<evidence type="ECO:0000313" key="2">
    <source>
        <dbReference type="Proteomes" id="UP000284605"/>
    </source>
</evidence>
<dbReference type="AlphaFoldDB" id="A0A418WGM6"/>
<sequence length="121" mass="13195">MPGASANLQQALVGVWQGQVMSEGVMQQTRSTFTADGKFTQQTNLPQVTNQTLVIQGTWKVVDDGRGGQALELTPTSWEPQQICAFNGQCQPFQPTAETIPVRLMNQNMLQIPGGMFQRAG</sequence>
<gene>
    <name evidence="1" type="ORF">D3874_20370</name>
</gene>
<organism evidence="1 2">
    <name type="scientific">Oleomonas cavernae</name>
    <dbReference type="NCBI Taxonomy" id="2320859"/>
    <lineage>
        <taxon>Bacteria</taxon>
        <taxon>Pseudomonadati</taxon>
        <taxon>Pseudomonadota</taxon>
        <taxon>Alphaproteobacteria</taxon>
        <taxon>Acetobacterales</taxon>
        <taxon>Acetobacteraceae</taxon>
        <taxon>Oleomonas</taxon>
    </lineage>
</organism>
<comment type="caution">
    <text evidence="1">The sequence shown here is derived from an EMBL/GenBank/DDBJ whole genome shotgun (WGS) entry which is preliminary data.</text>
</comment>
<name>A0A418WGM6_9PROT</name>
<keyword evidence="2" id="KW-1185">Reference proteome</keyword>